<keyword evidence="22" id="KW-1185">Reference proteome</keyword>
<keyword evidence="15 20" id="KW-0472">Membrane</keyword>
<comment type="subcellular location">
    <subcellularLocation>
        <location evidence="2">Cell membrane</location>
        <topology evidence="2">Multi-pass membrane protein</topology>
    </subcellularLocation>
</comment>
<comment type="similarity">
    <text evidence="5 18">Belongs to the CDS family.</text>
</comment>
<evidence type="ECO:0000256" key="4">
    <source>
        <dbReference type="ARBA" id="ARBA00005189"/>
    </source>
</evidence>
<evidence type="ECO:0000256" key="16">
    <source>
        <dbReference type="ARBA" id="ARBA00023209"/>
    </source>
</evidence>
<evidence type="ECO:0000256" key="18">
    <source>
        <dbReference type="RuleBase" id="RU003938"/>
    </source>
</evidence>
<evidence type="ECO:0000313" key="21">
    <source>
        <dbReference type="EMBL" id="MBR7824887.1"/>
    </source>
</evidence>
<dbReference type="PROSITE" id="PS01315">
    <property type="entry name" value="CDS"/>
    <property type="match status" value="1"/>
</dbReference>
<feature type="transmembrane region" description="Helical" evidence="20">
    <location>
        <begin position="160"/>
        <end position="184"/>
    </location>
</feature>
<evidence type="ECO:0000256" key="10">
    <source>
        <dbReference type="ARBA" id="ARBA00022679"/>
    </source>
</evidence>
<evidence type="ECO:0000256" key="19">
    <source>
        <dbReference type="SAM" id="MobiDB-lite"/>
    </source>
</evidence>
<keyword evidence="14" id="KW-0443">Lipid metabolism</keyword>
<dbReference type="AlphaFoldDB" id="A0A941E6V7"/>
<evidence type="ECO:0000256" key="2">
    <source>
        <dbReference type="ARBA" id="ARBA00004651"/>
    </source>
</evidence>
<dbReference type="GO" id="GO:0005886">
    <property type="term" value="C:plasma membrane"/>
    <property type="evidence" value="ECO:0007669"/>
    <property type="project" value="UniProtKB-SubCell"/>
</dbReference>
<keyword evidence="10 18" id="KW-0808">Transferase</keyword>
<evidence type="ECO:0000256" key="14">
    <source>
        <dbReference type="ARBA" id="ARBA00023098"/>
    </source>
</evidence>
<sequence length="287" mass="29434">MVTNAVKRREQPVAEPKATGKAGRNLPAAIGVGVGLGAVIVASLLVEKAAFIGVIALAVLFALRELSNALKERGIVLPLVPVCVGGLGILAAAYFSGEGALASVLALTAVAILVWRLADGAEGYLRDATAGILAVVYVPFLAGFAALLTAEDQGAQRVLLFLILVVCNDTGGYAAGVLIGRHPLAPKISPKKSWEGLFGSVVAAAAAGAVGMNLMLHGQYWQGAVTGVAVVASATLGDLCESMIKRDLGIKDMGHLLPGHGGIMDRLDSLLPTAPVVYLLLSVFLRK</sequence>
<evidence type="ECO:0000313" key="22">
    <source>
        <dbReference type="Proteomes" id="UP000676325"/>
    </source>
</evidence>
<dbReference type="Proteomes" id="UP000676325">
    <property type="component" value="Unassembled WGS sequence"/>
</dbReference>
<evidence type="ECO:0000256" key="15">
    <source>
        <dbReference type="ARBA" id="ARBA00023136"/>
    </source>
</evidence>
<feature type="transmembrane region" description="Helical" evidence="20">
    <location>
        <begin position="196"/>
        <end position="214"/>
    </location>
</feature>
<evidence type="ECO:0000256" key="6">
    <source>
        <dbReference type="ARBA" id="ARBA00012487"/>
    </source>
</evidence>
<evidence type="ECO:0000256" key="9">
    <source>
        <dbReference type="ARBA" id="ARBA00022516"/>
    </source>
</evidence>
<dbReference type="GO" id="GO:0016024">
    <property type="term" value="P:CDP-diacylglycerol biosynthetic process"/>
    <property type="evidence" value="ECO:0007669"/>
    <property type="project" value="TreeGrafter"/>
</dbReference>
<evidence type="ECO:0000256" key="13">
    <source>
        <dbReference type="ARBA" id="ARBA00022989"/>
    </source>
</evidence>
<comment type="caution">
    <text evidence="21">The sequence shown here is derived from an EMBL/GenBank/DDBJ whole genome shotgun (WGS) entry which is preliminary data.</text>
</comment>
<accession>A0A941E6V7</accession>
<evidence type="ECO:0000256" key="3">
    <source>
        <dbReference type="ARBA" id="ARBA00005119"/>
    </source>
</evidence>
<feature type="transmembrane region" description="Helical" evidence="20">
    <location>
        <begin position="30"/>
        <end position="63"/>
    </location>
</feature>
<proteinExistence type="inferred from homology"/>
<keyword evidence="17" id="KW-1208">Phospholipid metabolism</keyword>
<protein>
    <recommendedName>
        <fullName evidence="7 18">Phosphatidate cytidylyltransferase</fullName>
        <ecNumber evidence="6 18">2.7.7.41</ecNumber>
    </recommendedName>
</protein>
<dbReference type="GO" id="GO:0004605">
    <property type="term" value="F:phosphatidate cytidylyltransferase activity"/>
    <property type="evidence" value="ECO:0007669"/>
    <property type="project" value="UniProtKB-EC"/>
</dbReference>
<name>A0A941E6V7_9ACTN</name>
<evidence type="ECO:0000256" key="8">
    <source>
        <dbReference type="ARBA" id="ARBA00022475"/>
    </source>
</evidence>
<keyword evidence="11 18" id="KW-0812">Transmembrane</keyword>
<dbReference type="EC" id="2.7.7.41" evidence="6 18"/>
<feature type="transmembrane region" description="Helical" evidence="20">
    <location>
        <begin position="130"/>
        <end position="148"/>
    </location>
</feature>
<dbReference type="PANTHER" id="PTHR46382:SF1">
    <property type="entry name" value="PHOSPHATIDATE CYTIDYLYLTRANSFERASE"/>
    <property type="match status" value="1"/>
</dbReference>
<keyword evidence="9" id="KW-0444">Lipid biosynthesis</keyword>
<reference evidence="21" key="1">
    <citation type="submission" date="2021-04" db="EMBL/GenBank/DDBJ databases">
        <title>Genome based classification of Actinospica acidithermotolerans sp. nov., an actinobacterium isolated from an Indonesian hot spring.</title>
        <authorList>
            <person name="Kusuma A.B."/>
            <person name="Putra K.E."/>
            <person name="Nafisah S."/>
            <person name="Loh J."/>
            <person name="Nouioui I."/>
            <person name="Goodfellow M."/>
        </authorList>
    </citation>
    <scope>NUCLEOTIDE SEQUENCE</scope>
    <source>
        <strain evidence="21">MGRD01-02</strain>
    </source>
</reference>
<evidence type="ECO:0000256" key="7">
    <source>
        <dbReference type="ARBA" id="ARBA00019373"/>
    </source>
</evidence>
<dbReference type="InterPro" id="IPR000374">
    <property type="entry name" value="PC_trans"/>
</dbReference>
<keyword evidence="12 18" id="KW-0548">Nucleotidyltransferase</keyword>
<keyword evidence="8" id="KW-1003">Cell membrane</keyword>
<keyword evidence="13 20" id="KW-1133">Transmembrane helix</keyword>
<dbReference type="PANTHER" id="PTHR46382">
    <property type="entry name" value="PHOSPHATIDATE CYTIDYLYLTRANSFERASE"/>
    <property type="match status" value="1"/>
</dbReference>
<comment type="catalytic activity">
    <reaction evidence="1 18">
        <text>a 1,2-diacyl-sn-glycero-3-phosphate + CTP + H(+) = a CDP-1,2-diacyl-sn-glycerol + diphosphate</text>
        <dbReference type="Rhea" id="RHEA:16229"/>
        <dbReference type="ChEBI" id="CHEBI:15378"/>
        <dbReference type="ChEBI" id="CHEBI:33019"/>
        <dbReference type="ChEBI" id="CHEBI:37563"/>
        <dbReference type="ChEBI" id="CHEBI:58332"/>
        <dbReference type="ChEBI" id="CHEBI:58608"/>
        <dbReference type="EC" id="2.7.7.41"/>
    </reaction>
</comment>
<dbReference type="EMBL" id="JAGSOH010000002">
    <property type="protein sequence ID" value="MBR7824887.1"/>
    <property type="molecule type" value="Genomic_DNA"/>
</dbReference>
<feature type="transmembrane region" description="Helical" evidence="20">
    <location>
        <begin position="100"/>
        <end position="118"/>
    </location>
</feature>
<comment type="pathway">
    <text evidence="4">Lipid metabolism.</text>
</comment>
<organism evidence="21 22">
    <name type="scientific">Actinospica acidithermotolerans</name>
    <dbReference type="NCBI Taxonomy" id="2828514"/>
    <lineage>
        <taxon>Bacteria</taxon>
        <taxon>Bacillati</taxon>
        <taxon>Actinomycetota</taxon>
        <taxon>Actinomycetes</taxon>
        <taxon>Catenulisporales</taxon>
        <taxon>Actinospicaceae</taxon>
        <taxon>Actinospica</taxon>
    </lineage>
</organism>
<gene>
    <name evidence="21" type="ORF">KDK95_01100</name>
</gene>
<evidence type="ECO:0000256" key="17">
    <source>
        <dbReference type="ARBA" id="ARBA00023264"/>
    </source>
</evidence>
<evidence type="ECO:0000256" key="11">
    <source>
        <dbReference type="ARBA" id="ARBA00022692"/>
    </source>
</evidence>
<evidence type="ECO:0000256" key="12">
    <source>
        <dbReference type="ARBA" id="ARBA00022695"/>
    </source>
</evidence>
<comment type="pathway">
    <text evidence="3 18">Phospholipid metabolism; CDP-diacylglycerol biosynthesis; CDP-diacylglycerol from sn-glycerol 3-phosphate: step 3/3.</text>
</comment>
<dbReference type="Pfam" id="PF01148">
    <property type="entry name" value="CTP_transf_1"/>
    <property type="match status" value="1"/>
</dbReference>
<feature type="region of interest" description="Disordered" evidence="19">
    <location>
        <begin position="1"/>
        <end position="21"/>
    </location>
</feature>
<evidence type="ECO:0000256" key="20">
    <source>
        <dbReference type="SAM" id="Phobius"/>
    </source>
</evidence>
<evidence type="ECO:0000256" key="1">
    <source>
        <dbReference type="ARBA" id="ARBA00001698"/>
    </source>
</evidence>
<feature type="transmembrane region" description="Helical" evidence="20">
    <location>
        <begin position="75"/>
        <end position="94"/>
    </location>
</feature>
<evidence type="ECO:0000256" key="5">
    <source>
        <dbReference type="ARBA" id="ARBA00010185"/>
    </source>
</evidence>
<keyword evidence="16" id="KW-0594">Phospholipid biosynthesis</keyword>